<name>A0ABR4FUW5_9EURO</name>
<evidence type="ECO:0000313" key="3">
    <source>
        <dbReference type="Proteomes" id="UP001610563"/>
    </source>
</evidence>
<dbReference type="Pfam" id="PF00583">
    <property type="entry name" value="Acetyltransf_1"/>
    <property type="match status" value="1"/>
</dbReference>
<organism evidence="2 3">
    <name type="scientific">Aspergillus keveii</name>
    <dbReference type="NCBI Taxonomy" id="714993"/>
    <lineage>
        <taxon>Eukaryota</taxon>
        <taxon>Fungi</taxon>
        <taxon>Dikarya</taxon>
        <taxon>Ascomycota</taxon>
        <taxon>Pezizomycotina</taxon>
        <taxon>Eurotiomycetes</taxon>
        <taxon>Eurotiomycetidae</taxon>
        <taxon>Eurotiales</taxon>
        <taxon>Aspergillaceae</taxon>
        <taxon>Aspergillus</taxon>
        <taxon>Aspergillus subgen. Nidulantes</taxon>
    </lineage>
</organism>
<dbReference type="PROSITE" id="PS51186">
    <property type="entry name" value="GNAT"/>
    <property type="match status" value="1"/>
</dbReference>
<dbReference type="InterPro" id="IPR000182">
    <property type="entry name" value="GNAT_dom"/>
</dbReference>
<gene>
    <name evidence="2" type="ORF">BJX66DRAFT_312183</name>
</gene>
<sequence>MASPPFTPCSPPNPFRSKRLIYRAVEDNEEDRKFLHDRLNDPAQQLLGTMVLPRPKTRGDAAQFLATQQARLLGVIICLPPPEKADIEPGLTGIAEEDELTMAHKFLYPEKPIPIGRLSLQHTMGAGTEHHRNAIMGISFIESARGKGYGRESINWALDWAFEIAGLHRVTLEVLSTNEVALGLYQSVGFVEEGRQREAIWQYRKWHDIVILGILEGEWLRLRGREE</sequence>
<accession>A0ABR4FUW5</accession>
<dbReference type="SUPFAM" id="SSF55729">
    <property type="entry name" value="Acyl-CoA N-acyltransferases (Nat)"/>
    <property type="match status" value="1"/>
</dbReference>
<comment type="caution">
    <text evidence="2">The sequence shown here is derived from an EMBL/GenBank/DDBJ whole genome shotgun (WGS) entry which is preliminary data.</text>
</comment>
<feature type="domain" description="N-acetyltransferase" evidence="1">
    <location>
        <begin position="51"/>
        <end position="208"/>
    </location>
</feature>
<evidence type="ECO:0000313" key="2">
    <source>
        <dbReference type="EMBL" id="KAL2786763.1"/>
    </source>
</evidence>
<dbReference type="Gene3D" id="3.40.630.30">
    <property type="match status" value="1"/>
</dbReference>
<reference evidence="2 3" key="1">
    <citation type="submission" date="2024-07" db="EMBL/GenBank/DDBJ databases">
        <title>Section-level genome sequencing and comparative genomics of Aspergillus sections Usti and Cavernicolus.</title>
        <authorList>
            <consortium name="Lawrence Berkeley National Laboratory"/>
            <person name="Nybo J.L."/>
            <person name="Vesth T.C."/>
            <person name="Theobald S."/>
            <person name="Frisvad J.C."/>
            <person name="Larsen T.O."/>
            <person name="Kjaerboelling I."/>
            <person name="Rothschild-Mancinelli K."/>
            <person name="Lyhne E.K."/>
            <person name="Kogle M.E."/>
            <person name="Barry K."/>
            <person name="Clum A."/>
            <person name="Na H."/>
            <person name="Ledsgaard L."/>
            <person name="Lin J."/>
            <person name="Lipzen A."/>
            <person name="Kuo A."/>
            <person name="Riley R."/>
            <person name="Mondo S."/>
            <person name="Labutti K."/>
            <person name="Haridas S."/>
            <person name="Pangalinan J."/>
            <person name="Salamov A.A."/>
            <person name="Simmons B.A."/>
            <person name="Magnuson J.K."/>
            <person name="Chen J."/>
            <person name="Drula E."/>
            <person name="Henrissat B."/>
            <person name="Wiebenga A."/>
            <person name="Lubbers R.J."/>
            <person name="Gomes A.C."/>
            <person name="Makela M.R."/>
            <person name="Stajich J."/>
            <person name="Grigoriev I.V."/>
            <person name="Mortensen U.H."/>
            <person name="De Vries R.P."/>
            <person name="Baker S.E."/>
            <person name="Andersen M.R."/>
        </authorList>
    </citation>
    <scope>NUCLEOTIDE SEQUENCE [LARGE SCALE GENOMIC DNA]</scope>
    <source>
        <strain evidence="2 3">CBS 209.92</strain>
    </source>
</reference>
<keyword evidence="3" id="KW-1185">Reference proteome</keyword>
<dbReference type="Proteomes" id="UP001610563">
    <property type="component" value="Unassembled WGS sequence"/>
</dbReference>
<proteinExistence type="predicted"/>
<dbReference type="CDD" id="cd04301">
    <property type="entry name" value="NAT_SF"/>
    <property type="match status" value="1"/>
</dbReference>
<dbReference type="InterPro" id="IPR016181">
    <property type="entry name" value="Acyl_CoA_acyltransferase"/>
</dbReference>
<protein>
    <submittedName>
        <fullName evidence="2">Acyl-CoA N-acyltransferase</fullName>
    </submittedName>
</protein>
<evidence type="ECO:0000259" key="1">
    <source>
        <dbReference type="PROSITE" id="PS51186"/>
    </source>
</evidence>
<dbReference type="PANTHER" id="PTHR43415:SF3">
    <property type="entry name" value="GNAT-FAMILY ACETYLTRANSFERASE"/>
    <property type="match status" value="1"/>
</dbReference>
<dbReference type="PANTHER" id="PTHR43415">
    <property type="entry name" value="SPERMIDINE N(1)-ACETYLTRANSFERASE"/>
    <property type="match status" value="1"/>
</dbReference>
<dbReference type="EMBL" id="JBFTWV010000110">
    <property type="protein sequence ID" value="KAL2786763.1"/>
    <property type="molecule type" value="Genomic_DNA"/>
</dbReference>